<comment type="caution">
    <text evidence="1">The sequence shown here is derived from an EMBL/GenBank/DDBJ whole genome shotgun (WGS) entry which is preliminary data.</text>
</comment>
<dbReference type="Proteomes" id="UP000247498">
    <property type="component" value="Unassembled WGS sequence"/>
</dbReference>
<name>A0A2V0NQX8_9CHLO</name>
<gene>
    <name evidence="1" type="ORF">Rsub_02879</name>
</gene>
<accession>A0A2V0NQX8</accession>
<evidence type="ECO:0000313" key="2">
    <source>
        <dbReference type="Proteomes" id="UP000247498"/>
    </source>
</evidence>
<dbReference type="EMBL" id="BDRX01000012">
    <property type="protein sequence ID" value="GBF89709.1"/>
    <property type="molecule type" value="Genomic_DNA"/>
</dbReference>
<evidence type="ECO:0000313" key="1">
    <source>
        <dbReference type="EMBL" id="GBF89709.1"/>
    </source>
</evidence>
<reference evidence="1 2" key="1">
    <citation type="journal article" date="2018" name="Sci. Rep.">
        <title>Raphidocelis subcapitata (=Pseudokirchneriella subcapitata) provides an insight into genome evolution and environmental adaptations in the Sphaeropleales.</title>
        <authorList>
            <person name="Suzuki S."/>
            <person name="Yamaguchi H."/>
            <person name="Nakajima N."/>
            <person name="Kawachi M."/>
        </authorList>
    </citation>
    <scope>NUCLEOTIDE SEQUENCE [LARGE SCALE GENOMIC DNA]</scope>
    <source>
        <strain evidence="1 2">NIES-35</strain>
    </source>
</reference>
<proteinExistence type="predicted"/>
<sequence>MLASRARTVSVKAQAKQQAKPAKASVARAVAAVVTSVALLAAPVIAAEVNDDTVRPAVCAANPTAKICLRGSFARSQQ</sequence>
<keyword evidence="2" id="KW-1185">Reference proteome</keyword>
<dbReference type="InParanoid" id="A0A2V0NQX8"/>
<dbReference type="AlphaFoldDB" id="A0A2V0NQX8"/>
<organism evidence="1 2">
    <name type="scientific">Raphidocelis subcapitata</name>
    <dbReference type="NCBI Taxonomy" id="307507"/>
    <lineage>
        <taxon>Eukaryota</taxon>
        <taxon>Viridiplantae</taxon>
        <taxon>Chlorophyta</taxon>
        <taxon>core chlorophytes</taxon>
        <taxon>Chlorophyceae</taxon>
        <taxon>CS clade</taxon>
        <taxon>Sphaeropleales</taxon>
        <taxon>Selenastraceae</taxon>
        <taxon>Raphidocelis</taxon>
    </lineage>
</organism>
<protein>
    <submittedName>
        <fullName evidence="1">Uncharacterized protein</fullName>
    </submittedName>
</protein>
<dbReference type="OrthoDB" id="547992at2759"/>